<dbReference type="Gramene" id="Kaladp0024s0744.1.v1.1">
    <property type="protein sequence ID" value="Kaladp0024s0744.1.v1.1.CDS.1"/>
    <property type="gene ID" value="Kaladp0024s0744.v1.1"/>
</dbReference>
<dbReference type="EnsemblPlants" id="Kaladp0024s0744.1.v1.1">
    <property type="protein sequence ID" value="Kaladp0024s0744.1.v1.1.CDS.1"/>
    <property type="gene ID" value="Kaladp0024s0744.v1.1"/>
</dbReference>
<keyword evidence="2" id="KW-1185">Reference proteome</keyword>
<accession>A0A7N0ZSF4</accession>
<proteinExistence type="predicted"/>
<sequence>MTQKTHLVWPERVLMEVPVATLVVGGGQEAGVGSEGQVGDAVGVAGEVAEEGEGGGGGVEGVDVDGLVHRGRGEKAAVGGEFDGGDGALVACEGLDEFVGRSRLWRGGRGRHR</sequence>
<organism evidence="1 2">
    <name type="scientific">Kalanchoe fedtschenkoi</name>
    <name type="common">Lavender scallops</name>
    <name type="synonym">South American air plant</name>
    <dbReference type="NCBI Taxonomy" id="63787"/>
    <lineage>
        <taxon>Eukaryota</taxon>
        <taxon>Viridiplantae</taxon>
        <taxon>Streptophyta</taxon>
        <taxon>Embryophyta</taxon>
        <taxon>Tracheophyta</taxon>
        <taxon>Spermatophyta</taxon>
        <taxon>Magnoliopsida</taxon>
        <taxon>eudicotyledons</taxon>
        <taxon>Gunneridae</taxon>
        <taxon>Pentapetalae</taxon>
        <taxon>Saxifragales</taxon>
        <taxon>Crassulaceae</taxon>
        <taxon>Kalanchoe</taxon>
    </lineage>
</organism>
<reference evidence="1" key="1">
    <citation type="submission" date="2021-01" db="UniProtKB">
        <authorList>
            <consortium name="EnsemblPlants"/>
        </authorList>
    </citation>
    <scope>IDENTIFICATION</scope>
</reference>
<name>A0A7N0ZSF4_KALFE</name>
<evidence type="ECO:0000313" key="2">
    <source>
        <dbReference type="Proteomes" id="UP000594263"/>
    </source>
</evidence>
<evidence type="ECO:0000313" key="1">
    <source>
        <dbReference type="EnsemblPlants" id="Kaladp0024s0744.1.v1.1.CDS.1"/>
    </source>
</evidence>
<protein>
    <submittedName>
        <fullName evidence="1">Uncharacterized protein</fullName>
    </submittedName>
</protein>
<dbReference type="Proteomes" id="UP000594263">
    <property type="component" value="Unplaced"/>
</dbReference>
<dbReference type="AlphaFoldDB" id="A0A7N0ZSF4"/>